<evidence type="ECO:0000313" key="2">
    <source>
        <dbReference type="EMBL" id="KDN66207.1"/>
    </source>
</evidence>
<evidence type="ECO:0000256" key="1">
    <source>
        <dbReference type="SAM" id="MobiDB-lite"/>
    </source>
</evidence>
<gene>
    <name evidence="2" type="ORF">CSUB01_06120</name>
</gene>
<keyword evidence="3" id="KW-1185">Reference proteome</keyword>
<protein>
    <submittedName>
        <fullName evidence="2">Uncharacterized protein</fullName>
    </submittedName>
</protein>
<evidence type="ECO:0000313" key="3">
    <source>
        <dbReference type="Proteomes" id="UP000027238"/>
    </source>
</evidence>
<dbReference type="HOGENOM" id="CLU_1635281_0_0_1"/>
<feature type="region of interest" description="Disordered" evidence="1">
    <location>
        <begin position="123"/>
        <end position="162"/>
    </location>
</feature>
<feature type="region of interest" description="Disordered" evidence="1">
    <location>
        <begin position="1"/>
        <end position="28"/>
    </location>
</feature>
<reference evidence="3" key="1">
    <citation type="journal article" date="2014" name="Genome Announc.">
        <title>Draft genome sequence of Colletotrichum sublineola, a destructive pathogen of cultivated sorghum.</title>
        <authorList>
            <person name="Baroncelli R."/>
            <person name="Sanz-Martin J.M."/>
            <person name="Rech G.E."/>
            <person name="Sukno S.A."/>
            <person name="Thon M.R."/>
        </authorList>
    </citation>
    <scope>NUCLEOTIDE SEQUENCE [LARGE SCALE GENOMIC DNA]</scope>
    <source>
        <strain evidence="3">TX430BB</strain>
    </source>
</reference>
<feature type="region of interest" description="Disordered" evidence="1">
    <location>
        <begin position="48"/>
        <end position="71"/>
    </location>
</feature>
<organism evidence="2 3">
    <name type="scientific">Colletotrichum sublineola</name>
    <name type="common">Sorghum anthracnose fungus</name>
    <dbReference type="NCBI Taxonomy" id="1173701"/>
    <lineage>
        <taxon>Eukaryota</taxon>
        <taxon>Fungi</taxon>
        <taxon>Dikarya</taxon>
        <taxon>Ascomycota</taxon>
        <taxon>Pezizomycotina</taxon>
        <taxon>Sordariomycetes</taxon>
        <taxon>Hypocreomycetidae</taxon>
        <taxon>Glomerellales</taxon>
        <taxon>Glomerellaceae</taxon>
        <taxon>Colletotrichum</taxon>
        <taxon>Colletotrichum graminicola species complex</taxon>
    </lineage>
</organism>
<sequence length="162" mass="16786">MDDVPSKGRGNLTCLQGTSAPPPSHTHGGLTGFFAPATTMAKTVIATLIPSSPNPPDPFPRTGEAGNGRSAIHVSAASPAQPGAAYAVLEKKPFDAAYASLRDLLLQKATSLRRETGFERMGLSSNTADAGTHTGARAREGPASKPASIVAHFLRPLSRTRT</sequence>
<dbReference type="EMBL" id="JMSE01000958">
    <property type="protein sequence ID" value="KDN66207.1"/>
    <property type="molecule type" value="Genomic_DNA"/>
</dbReference>
<dbReference type="Proteomes" id="UP000027238">
    <property type="component" value="Unassembled WGS sequence"/>
</dbReference>
<comment type="caution">
    <text evidence="2">The sequence shown here is derived from an EMBL/GenBank/DDBJ whole genome shotgun (WGS) entry which is preliminary data.</text>
</comment>
<dbReference type="AlphaFoldDB" id="A0A066XBC8"/>
<name>A0A066XBC8_COLSU</name>
<proteinExistence type="predicted"/>
<accession>A0A066XBC8</accession>